<feature type="signal peptide" evidence="1">
    <location>
        <begin position="1"/>
        <end position="21"/>
    </location>
</feature>
<dbReference type="Pfam" id="PF19580">
    <property type="entry name" value="Exo_endo_phos_3"/>
    <property type="match status" value="1"/>
</dbReference>
<dbReference type="Gene3D" id="3.60.10.10">
    <property type="entry name" value="Endonuclease/exonuclease/phosphatase"/>
    <property type="match status" value="1"/>
</dbReference>
<reference evidence="3 4" key="1">
    <citation type="submission" date="2019-03" db="EMBL/GenBank/DDBJ databases">
        <title>Single cell metagenomics reveals metabolic interactions within the superorganism composed of flagellate Streblomastix strix and complex community of Bacteroidetes bacteria on its surface.</title>
        <authorList>
            <person name="Treitli S.C."/>
            <person name="Kolisko M."/>
            <person name="Husnik F."/>
            <person name="Keeling P."/>
            <person name="Hampl V."/>
        </authorList>
    </citation>
    <scope>NUCLEOTIDE SEQUENCE [LARGE SCALE GENOMIC DNA]</scope>
    <source>
        <strain evidence="3">St1</strain>
    </source>
</reference>
<gene>
    <name evidence="3" type="ORF">EZS26_000037</name>
</gene>
<keyword evidence="1" id="KW-0732">Signal</keyword>
<dbReference type="SUPFAM" id="SSF56219">
    <property type="entry name" value="DNase I-like"/>
    <property type="match status" value="1"/>
</dbReference>
<dbReference type="GO" id="GO:0003824">
    <property type="term" value="F:catalytic activity"/>
    <property type="evidence" value="ECO:0007669"/>
    <property type="project" value="InterPro"/>
</dbReference>
<dbReference type="EMBL" id="SNRX01000001">
    <property type="protein sequence ID" value="KAA6303486.1"/>
    <property type="molecule type" value="Genomic_DNA"/>
</dbReference>
<protein>
    <recommendedName>
        <fullName evidence="2">Endonuclease/exonuclease/phosphatase domain-containing protein</fullName>
    </recommendedName>
</protein>
<dbReference type="AlphaFoldDB" id="A0A5M8P5F2"/>
<organism evidence="3 4">
    <name type="scientific">Candidatus Ordinivivax streblomastigis</name>
    <dbReference type="NCBI Taxonomy" id="2540710"/>
    <lineage>
        <taxon>Bacteria</taxon>
        <taxon>Pseudomonadati</taxon>
        <taxon>Bacteroidota</taxon>
        <taxon>Bacteroidia</taxon>
        <taxon>Bacteroidales</taxon>
        <taxon>Candidatus Ordinivivax</taxon>
    </lineage>
</organism>
<dbReference type="PANTHER" id="PTHR42834:SF1">
    <property type="entry name" value="ENDONUCLEASE_EXONUCLEASE_PHOSPHATASE FAMILY PROTEIN (AFU_ORTHOLOGUE AFUA_3G09210)"/>
    <property type="match status" value="1"/>
</dbReference>
<evidence type="ECO:0000313" key="3">
    <source>
        <dbReference type="EMBL" id="KAA6303486.1"/>
    </source>
</evidence>
<dbReference type="PROSITE" id="PS51257">
    <property type="entry name" value="PROKAR_LIPOPROTEIN"/>
    <property type="match status" value="1"/>
</dbReference>
<evidence type="ECO:0000313" key="4">
    <source>
        <dbReference type="Proteomes" id="UP000324575"/>
    </source>
</evidence>
<evidence type="ECO:0000259" key="2">
    <source>
        <dbReference type="Pfam" id="PF19580"/>
    </source>
</evidence>
<feature type="domain" description="Endonuclease/exonuclease/phosphatase" evidence="2">
    <location>
        <begin position="27"/>
        <end position="331"/>
    </location>
</feature>
<name>A0A5M8P5F2_9BACT</name>
<proteinExistence type="predicted"/>
<dbReference type="InterPro" id="IPR036691">
    <property type="entry name" value="Endo/exonu/phosph_ase_sf"/>
</dbReference>
<comment type="caution">
    <text evidence="3">The sequence shown here is derived from an EMBL/GenBank/DDBJ whole genome shotgun (WGS) entry which is preliminary data.</text>
</comment>
<dbReference type="PANTHER" id="PTHR42834">
    <property type="entry name" value="ENDONUCLEASE/EXONUCLEASE/PHOSPHATASE FAMILY PROTEIN (AFU_ORTHOLOGUE AFUA_3G09210)"/>
    <property type="match status" value="1"/>
</dbReference>
<accession>A0A5M8P5F2</accession>
<sequence>MKTNPILLFFFLSVCSCSISAQQTFRVMFYNVENLFDPSDDPEKQDEDFTPEGVKHWSNYRYYTKLNHLAKVISAVGEWETPALIGLCEVENDQAMKDLTAHSLLKQRKYQYVMTESPDVRGIDVALMYQRDRFKYLSQENIRIVFPKNKRKKTRDVLHVIGKVISGDTLDVFVCHFPSRRGGQTASEPDRIHVASIVRAKADSLISVRQNANILIMGDFNDEPTDRSIAHTLLQTGKKQLVNLFAPLVKNSPTGSYKFQDEWNFLDQMIVSDNLLQPEKQLHVLPNTATIFRADFLLIEDRTHGGIRPLKTFHGGKYEGGYSDHLPVLVDFVVN</sequence>
<dbReference type="InterPro" id="IPR005135">
    <property type="entry name" value="Endo/exonuclease/phosphatase"/>
</dbReference>
<feature type="chain" id="PRO_5024403610" description="Endonuclease/exonuclease/phosphatase domain-containing protein" evidence="1">
    <location>
        <begin position="22"/>
        <end position="335"/>
    </location>
</feature>
<dbReference type="Proteomes" id="UP000324575">
    <property type="component" value="Unassembled WGS sequence"/>
</dbReference>
<evidence type="ECO:0000256" key="1">
    <source>
        <dbReference type="SAM" id="SignalP"/>
    </source>
</evidence>